<sequence>MRTFTGTIKTDVQGSEVEFEFEVDDNATAERIEAEAKQAAFELVQWHYEEVK</sequence>
<dbReference type="EMBL" id="UGUW01000001">
    <property type="protein sequence ID" value="SUD57900.1"/>
    <property type="molecule type" value="Genomic_DNA"/>
</dbReference>
<protein>
    <submittedName>
        <fullName evidence="1">Uncharacterized protein</fullName>
    </submittedName>
</protein>
<organism evidence="1 2">
    <name type="scientific">Ectopseudomonas oleovorans</name>
    <name type="common">Pseudomonas oleovorans</name>
    <dbReference type="NCBI Taxonomy" id="301"/>
    <lineage>
        <taxon>Bacteria</taxon>
        <taxon>Pseudomonadati</taxon>
        <taxon>Pseudomonadota</taxon>
        <taxon>Gammaproteobacteria</taxon>
        <taxon>Pseudomonadales</taxon>
        <taxon>Pseudomonadaceae</taxon>
        <taxon>Ectopseudomonas</taxon>
    </lineage>
</organism>
<reference evidence="1 2" key="1">
    <citation type="submission" date="2018-06" db="EMBL/GenBank/DDBJ databases">
        <authorList>
            <consortium name="Pathogen Informatics"/>
            <person name="Doyle S."/>
        </authorList>
    </citation>
    <scope>NUCLEOTIDE SEQUENCE [LARGE SCALE GENOMIC DNA]</scope>
    <source>
        <strain evidence="1 2">NCTC10860</strain>
    </source>
</reference>
<accession>A0A379JZN3</accession>
<dbReference type="RefSeq" id="WP_169715555.1">
    <property type="nucleotide sequence ID" value="NZ_UGUW01000001.1"/>
</dbReference>
<proteinExistence type="predicted"/>
<evidence type="ECO:0000313" key="2">
    <source>
        <dbReference type="Proteomes" id="UP000254084"/>
    </source>
</evidence>
<dbReference type="AlphaFoldDB" id="A0A379JZN3"/>
<dbReference type="Proteomes" id="UP000254084">
    <property type="component" value="Unassembled WGS sequence"/>
</dbReference>
<gene>
    <name evidence="1" type="ORF">NCTC10860_00103</name>
</gene>
<evidence type="ECO:0000313" key="1">
    <source>
        <dbReference type="EMBL" id="SUD57900.1"/>
    </source>
</evidence>
<name>A0A379JZN3_ECTOL</name>